<sequence>MWVAKTLRAAWRLPRRLHRWLMILVGLQMAIWAISGSYFALTNIHSIHGDELVSLPQPTLDIAPQSAQTLLRDYPESTAISLSKVAEQWQYLVETPEGQRRLDASSGKPLPPISEAQAIRAALAAYRGEAAIQDVQLLDTEATDELSPRHLPVWRINFDDWRHTSLYISQATGELVSKRHDPWRWFDLLWRLHILDYDDGADINNPLLMIASGLALLALLAGVALLYRRQQQRYPGFGLPRWHRWLANLVGLQMLIWTSTGLYFSWVDHERLAGRQYWQAPSSSALPHGPLLEPSALPTQLPIRQLDLSLIDGEPVYQLVHHRALYPHFSQDLSLVHAQSGAPFVVDAERAQRIALASYRGPGSVIAVEWLQRSAERTREQDSLWRVQLDDDLSTRIYVSAVDGRLIGHNNRHTLEKHWMLKLHFMDYLGTGGFNHPLIWAFSLLSLLLVGSGIMMLTKLRPHRARDPERHRIVLGPNGTRTLVLAEGQNLLEALNEQGQPPPSDCDGTGQCGRCRVRLENPGVASKAEVHHLSEKQLAKGWRLACQQQ</sequence>
<proteinExistence type="predicted"/>
<feature type="transmembrane region" description="Helical" evidence="2">
    <location>
        <begin position="246"/>
        <end position="266"/>
    </location>
</feature>
<evidence type="ECO:0000313" key="5">
    <source>
        <dbReference type="Proteomes" id="UP000184268"/>
    </source>
</evidence>
<dbReference type="Pfam" id="PF00111">
    <property type="entry name" value="Fer2"/>
    <property type="match status" value="1"/>
</dbReference>
<dbReference type="SUPFAM" id="SSF54292">
    <property type="entry name" value="2Fe-2S ferredoxin-like"/>
    <property type="match status" value="1"/>
</dbReference>
<feature type="domain" description="2Fe-2S ferredoxin-type" evidence="3">
    <location>
        <begin position="471"/>
        <end position="549"/>
    </location>
</feature>
<evidence type="ECO:0000259" key="3">
    <source>
        <dbReference type="PROSITE" id="PS51085"/>
    </source>
</evidence>
<feature type="transmembrane region" description="Helical" evidence="2">
    <location>
        <begin position="20"/>
        <end position="41"/>
    </location>
</feature>
<dbReference type="PANTHER" id="PTHR34219:SF6">
    <property type="entry name" value="BLR3280 PROTEIN"/>
    <property type="match status" value="1"/>
</dbReference>
<dbReference type="PROSITE" id="PS51085">
    <property type="entry name" value="2FE2S_FER_2"/>
    <property type="match status" value="1"/>
</dbReference>
<keyword evidence="2" id="KW-1133">Transmembrane helix</keyword>
<dbReference type="GO" id="GO:0051536">
    <property type="term" value="F:iron-sulfur cluster binding"/>
    <property type="evidence" value="ECO:0007669"/>
    <property type="project" value="InterPro"/>
</dbReference>
<keyword evidence="5" id="KW-1185">Reference proteome</keyword>
<evidence type="ECO:0000256" key="2">
    <source>
        <dbReference type="SAM" id="Phobius"/>
    </source>
</evidence>
<protein>
    <submittedName>
        <fullName evidence="4">Peptidase propeptide and YPEB domain-containing protein</fullName>
    </submittedName>
</protein>
<dbReference type="AlphaFoldDB" id="A0A1M5XSB0"/>
<gene>
    <name evidence="4" type="ORF">SAMN02745129_3658</name>
</gene>
<keyword evidence="2" id="KW-0472">Membrane</keyword>
<dbReference type="InterPro" id="IPR005625">
    <property type="entry name" value="PepSY-ass_TM"/>
</dbReference>
<keyword evidence="2" id="KW-0812">Transmembrane</keyword>
<dbReference type="Gene3D" id="3.10.20.30">
    <property type="match status" value="1"/>
</dbReference>
<feature type="transmembrane region" description="Helical" evidence="2">
    <location>
        <begin position="207"/>
        <end position="226"/>
    </location>
</feature>
<feature type="transmembrane region" description="Helical" evidence="2">
    <location>
        <begin position="438"/>
        <end position="457"/>
    </location>
</feature>
<evidence type="ECO:0000313" key="4">
    <source>
        <dbReference type="EMBL" id="SHI02705.1"/>
    </source>
</evidence>
<keyword evidence="1" id="KW-0830">Ubiquinone</keyword>
<reference evidence="4 5" key="1">
    <citation type="submission" date="2016-11" db="EMBL/GenBank/DDBJ databases">
        <authorList>
            <person name="Jaros S."/>
            <person name="Januszkiewicz K."/>
            <person name="Wedrychowicz H."/>
        </authorList>
    </citation>
    <scope>NUCLEOTIDE SEQUENCE [LARGE SCALE GENOMIC DNA]</scope>
    <source>
        <strain evidence="4 5">DSM 16917</strain>
    </source>
</reference>
<dbReference type="Pfam" id="PF03929">
    <property type="entry name" value="PepSY_TM"/>
    <property type="match status" value="1"/>
</dbReference>
<dbReference type="InterPro" id="IPR025711">
    <property type="entry name" value="PepSY"/>
</dbReference>
<accession>A0A1M5XSB0</accession>
<dbReference type="EMBL" id="FQXG01000006">
    <property type="protein sequence ID" value="SHI02705.1"/>
    <property type="molecule type" value="Genomic_DNA"/>
</dbReference>
<dbReference type="PANTHER" id="PTHR34219">
    <property type="entry name" value="IRON-REGULATED INNER MEMBRANE PROTEIN-RELATED"/>
    <property type="match status" value="1"/>
</dbReference>
<dbReference type="Pfam" id="PF03413">
    <property type="entry name" value="PepSY"/>
    <property type="match status" value="1"/>
</dbReference>
<dbReference type="InterPro" id="IPR001041">
    <property type="entry name" value="2Fe-2S_ferredoxin-type"/>
</dbReference>
<organism evidence="4 5">
    <name type="scientific">Ferrimonas marina</name>
    <dbReference type="NCBI Taxonomy" id="299255"/>
    <lineage>
        <taxon>Bacteria</taxon>
        <taxon>Pseudomonadati</taxon>
        <taxon>Pseudomonadota</taxon>
        <taxon>Gammaproteobacteria</taxon>
        <taxon>Alteromonadales</taxon>
        <taxon>Ferrimonadaceae</taxon>
        <taxon>Ferrimonas</taxon>
    </lineage>
</organism>
<dbReference type="InterPro" id="IPR036010">
    <property type="entry name" value="2Fe-2S_ferredoxin-like_sf"/>
</dbReference>
<dbReference type="Proteomes" id="UP000184268">
    <property type="component" value="Unassembled WGS sequence"/>
</dbReference>
<name>A0A1M5XSB0_9GAMM</name>
<evidence type="ECO:0000256" key="1">
    <source>
        <dbReference type="ARBA" id="ARBA00023075"/>
    </source>
</evidence>
<dbReference type="STRING" id="299255.SAMN02745129_3658"/>
<dbReference type="InterPro" id="IPR012675">
    <property type="entry name" value="Beta-grasp_dom_sf"/>
</dbReference>
<dbReference type="CDD" id="cd00207">
    <property type="entry name" value="fer2"/>
    <property type="match status" value="1"/>
</dbReference>